<keyword evidence="10" id="KW-1185">Reference proteome</keyword>
<organism evidence="9 10">
    <name type="scientific">Aspergillus lucknowensis</name>
    <dbReference type="NCBI Taxonomy" id="176173"/>
    <lineage>
        <taxon>Eukaryota</taxon>
        <taxon>Fungi</taxon>
        <taxon>Dikarya</taxon>
        <taxon>Ascomycota</taxon>
        <taxon>Pezizomycotina</taxon>
        <taxon>Eurotiomycetes</taxon>
        <taxon>Eurotiomycetidae</taxon>
        <taxon>Eurotiales</taxon>
        <taxon>Aspergillaceae</taxon>
        <taxon>Aspergillus</taxon>
        <taxon>Aspergillus subgen. Nidulantes</taxon>
    </lineage>
</organism>
<keyword evidence="2" id="KW-0805">Transcription regulation</keyword>
<feature type="region of interest" description="Disordered" evidence="7">
    <location>
        <begin position="538"/>
        <end position="594"/>
    </location>
</feature>
<dbReference type="CDD" id="cd00265">
    <property type="entry name" value="MADS_MEF2_like"/>
    <property type="match status" value="1"/>
</dbReference>
<evidence type="ECO:0000313" key="9">
    <source>
        <dbReference type="EMBL" id="KAL2865808.1"/>
    </source>
</evidence>
<evidence type="ECO:0000256" key="5">
    <source>
        <dbReference type="ARBA" id="ARBA00023242"/>
    </source>
</evidence>
<comment type="similarity">
    <text evidence="6">Belongs to the MEF2 family.</text>
</comment>
<evidence type="ECO:0000256" key="7">
    <source>
        <dbReference type="SAM" id="MobiDB-lite"/>
    </source>
</evidence>
<proteinExistence type="inferred from homology"/>
<dbReference type="InterPro" id="IPR050142">
    <property type="entry name" value="MADS-box/MEF2_TF"/>
</dbReference>
<feature type="compositionally biased region" description="Low complexity" evidence="7">
    <location>
        <begin position="235"/>
        <end position="274"/>
    </location>
</feature>
<accession>A0ABR4LMQ1</accession>
<sequence length="594" mass="63798">MGRRKIEIKAIKDDRNRSVTFLKRKGGLFKKAHELAVLCSVDVAVIIFGHNKKLYEFSSCDMRETLTRYQYFGPPHEHKGPEDFNGKRDDDDEDEDDATPAPEEINAVSQNPPQMMPHVPHPNFQHVNHAPSASPPIHNGIPFDPRHGTPQPQGTSRPSSRNHLRRVSSNLGGPPHHGTPPPPPPPNFTYIPNPSVYNPNAHNMGHQPPRPPQFAHFGGHHPPGPHQPPAPQHQPMPSHSMPPQSMAPQPLAQHAHAHPQHLPQHPPHAIAQPPTTIGISQPPHPPVPQVVQPYLADQPQQQPQRTTSLPETSTDQISSTLKTEGTHSPPHIKPLSKSRSIFTPIDDHGSVLARHFGFGDSSGAKLEPGQADIDEKKPLKKISPPPRPSTDVPLSKPPPDIKPPVRTNSAQLGSKRPLLRVQIPSENSDQGSATADSSSSGGNNKTVTPVKANPDASHSGVVLPPPSPSAGPILSAGAQGPPNPFARPPPPGTAAAAAQNTTAYNNNSNIETPMSALPSRFVSDALLPSPSSFFPEWGFGRSGPDSNMLPSPLTFPTPAVQNGPGFGREDDQDKKRKSPDSGPTAEAVAKKAKT</sequence>
<gene>
    <name evidence="9" type="ORF">BJX67DRAFT_156187</name>
</gene>
<evidence type="ECO:0000256" key="2">
    <source>
        <dbReference type="ARBA" id="ARBA00023015"/>
    </source>
</evidence>
<dbReference type="SUPFAM" id="SSF55455">
    <property type="entry name" value="SRF-like"/>
    <property type="match status" value="1"/>
</dbReference>
<dbReference type="PRINTS" id="PR00404">
    <property type="entry name" value="MADSDOMAIN"/>
</dbReference>
<keyword evidence="4" id="KW-0804">Transcription</keyword>
<dbReference type="Gene3D" id="3.40.1810.10">
    <property type="entry name" value="Transcription factor, MADS-box"/>
    <property type="match status" value="1"/>
</dbReference>
<dbReference type="RefSeq" id="XP_070884787.1">
    <property type="nucleotide sequence ID" value="XM_071024855.1"/>
</dbReference>
<comment type="subcellular location">
    <subcellularLocation>
        <location evidence="1">Nucleus</location>
    </subcellularLocation>
</comment>
<feature type="region of interest" description="Disordered" evidence="7">
    <location>
        <begin position="71"/>
        <end position="511"/>
    </location>
</feature>
<feature type="compositionally biased region" description="Low complexity" evidence="7">
    <location>
        <begin position="428"/>
        <end position="442"/>
    </location>
</feature>
<reference evidence="9 10" key="1">
    <citation type="submission" date="2024-07" db="EMBL/GenBank/DDBJ databases">
        <title>Section-level genome sequencing and comparative genomics of Aspergillus sections Usti and Cavernicolus.</title>
        <authorList>
            <consortium name="Lawrence Berkeley National Laboratory"/>
            <person name="Nybo J.L."/>
            <person name="Vesth T.C."/>
            <person name="Theobald S."/>
            <person name="Frisvad J.C."/>
            <person name="Larsen T.O."/>
            <person name="Kjaerboelling I."/>
            <person name="Rothschild-Mancinelli K."/>
            <person name="Lyhne E.K."/>
            <person name="Kogle M.E."/>
            <person name="Barry K."/>
            <person name="Clum A."/>
            <person name="Na H."/>
            <person name="Ledsgaard L."/>
            <person name="Lin J."/>
            <person name="Lipzen A."/>
            <person name="Kuo A."/>
            <person name="Riley R."/>
            <person name="Mondo S."/>
            <person name="Labutti K."/>
            <person name="Haridas S."/>
            <person name="Pangalinan J."/>
            <person name="Salamov A.A."/>
            <person name="Simmons B.A."/>
            <person name="Magnuson J.K."/>
            <person name="Chen J."/>
            <person name="Drula E."/>
            <person name="Henrissat B."/>
            <person name="Wiebenga A."/>
            <person name="Lubbers R.J."/>
            <person name="Gomes A.C."/>
            <person name="Macurrencykelacurrency M.R."/>
            <person name="Stajich J."/>
            <person name="Grigoriev I.V."/>
            <person name="Mortensen U.H."/>
            <person name="De Vries R.P."/>
            <person name="Baker S.E."/>
            <person name="Andersen M.R."/>
        </authorList>
    </citation>
    <scope>NUCLEOTIDE SEQUENCE [LARGE SCALE GENOMIC DNA]</scope>
    <source>
        <strain evidence="9 10">CBS 449.75</strain>
    </source>
</reference>
<dbReference type="InterPro" id="IPR002100">
    <property type="entry name" value="TF_MADSbox"/>
</dbReference>
<feature type="compositionally biased region" description="Basic and acidic residues" evidence="7">
    <location>
        <begin position="75"/>
        <end position="89"/>
    </location>
</feature>
<feature type="compositionally biased region" description="Pro residues" evidence="7">
    <location>
        <begin position="177"/>
        <end position="187"/>
    </location>
</feature>
<feature type="compositionally biased region" description="Pro residues" evidence="7">
    <location>
        <begin position="481"/>
        <end position="492"/>
    </location>
</feature>
<dbReference type="PANTHER" id="PTHR48019">
    <property type="entry name" value="SERUM RESPONSE FACTOR HOMOLOG"/>
    <property type="match status" value="1"/>
</dbReference>
<dbReference type="PROSITE" id="PS50066">
    <property type="entry name" value="MADS_BOX_2"/>
    <property type="match status" value="1"/>
</dbReference>
<evidence type="ECO:0000256" key="1">
    <source>
        <dbReference type="ARBA" id="ARBA00004123"/>
    </source>
</evidence>
<evidence type="ECO:0000313" key="10">
    <source>
        <dbReference type="Proteomes" id="UP001610432"/>
    </source>
</evidence>
<feature type="compositionally biased region" description="Low complexity" evidence="7">
    <location>
        <begin position="493"/>
        <end position="509"/>
    </location>
</feature>
<comment type="caution">
    <text evidence="9">The sequence shown here is derived from an EMBL/GenBank/DDBJ whole genome shotgun (WGS) entry which is preliminary data.</text>
</comment>
<dbReference type="Proteomes" id="UP001610432">
    <property type="component" value="Unassembled WGS sequence"/>
</dbReference>
<evidence type="ECO:0000259" key="8">
    <source>
        <dbReference type="PROSITE" id="PS50066"/>
    </source>
</evidence>
<feature type="compositionally biased region" description="Polar residues" evidence="7">
    <location>
        <begin position="150"/>
        <end position="159"/>
    </location>
</feature>
<feature type="compositionally biased region" description="Pro residues" evidence="7">
    <location>
        <begin position="222"/>
        <end position="234"/>
    </location>
</feature>
<dbReference type="PROSITE" id="PS00350">
    <property type="entry name" value="MADS_BOX_1"/>
    <property type="match status" value="1"/>
</dbReference>
<name>A0ABR4LMQ1_9EURO</name>
<feature type="domain" description="MADS-box" evidence="8">
    <location>
        <begin position="1"/>
        <end position="61"/>
    </location>
</feature>
<dbReference type="EMBL" id="JBFXLQ010000029">
    <property type="protein sequence ID" value="KAL2865808.1"/>
    <property type="molecule type" value="Genomic_DNA"/>
</dbReference>
<dbReference type="InterPro" id="IPR033896">
    <property type="entry name" value="MEF2-like_N"/>
</dbReference>
<evidence type="ECO:0000256" key="3">
    <source>
        <dbReference type="ARBA" id="ARBA00023125"/>
    </source>
</evidence>
<dbReference type="SMART" id="SM00432">
    <property type="entry name" value="MADS"/>
    <property type="match status" value="1"/>
</dbReference>
<dbReference type="InterPro" id="IPR036879">
    <property type="entry name" value="TF_MADSbox_sf"/>
</dbReference>
<evidence type="ECO:0000256" key="6">
    <source>
        <dbReference type="ARBA" id="ARBA00025805"/>
    </source>
</evidence>
<dbReference type="GeneID" id="98139927"/>
<dbReference type="Pfam" id="PF00319">
    <property type="entry name" value="SRF-TF"/>
    <property type="match status" value="1"/>
</dbReference>
<keyword evidence="3" id="KW-0238">DNA-binding</keyword>
<keyword evidence="5" id="KW-0539">Nucleus</keyword>
<feature type="compositionally biased region" description="Polar residues" evidence="7">
    <location>
        <begin position="298"/>
        <end position="323"/>
    </location>
</feature>
<protein>
    <recommendedName>
        <fullName evidence="8">MADS-box domain-containing protein</fullName>
    </recommendedName>
</protein>
<feature type="compositionally biased region" description="Polar residues" evidence="7">
    <location>
        <begin position="190"/>
        <end position="201"/>
    </location>
</feature>
<evidence type="ECO:0000256" key="4">
    <source>
        <dbReference type="ARBA" id="ARBA00023163"/>
    </source>
</evidence>